<organism evidence="1 2">
    <name type="scientific">Albula glossodonta</name>
    <name type="common">roundjaw bonefish</name>
    <dbReference type="NCBI Taxonomy" id="121402"/>
    <lineage>
        <taxon>Eukaryota</taxon>
        <taxon>Metazoa</taxon>
        <taxon>Chordata</taxon>
        <taxon>Craniata</taxon>
        <taxon>Vertebrata</taxon>
        <taxon>Euteleostomi</taxon>
        <taxon>Actinopterygii</taxon>
        <taxon>Neopterygii</taxon>
        <taxon>Teleostei</taxon>
        <taxon>Albuliformes</taxon>
        <taxon>Albulidae</taxon>
        <taxon>Albula</taxon>
    </lineage>
</organism>
<gene>
    <name evidence="1" type="ORF">JZ751_021332</name>
</gene>
<reference evidence="1" key="1">
    <citation type="thesis" date="2021" institute="BYU ScholarsArchive" country="Provo, UT, USA">
        <title>Applications of and Algorithms for Genome Assembly and Genomic Analyses with an Emphasis on Marine Teleosts.</title>
        <authorList>
            <person name="Pickett B.D."/>
        </authorList>
    </citation>
    <scope>NUCLEOTIDE SEQUENCE</scope>
    <source>
        <strain evidence="1">HI-2016</strain>
    </source>
</reference>
<dbReference type="Proteomes" id="UP000824540">
    <property type="component" value="Unassembled WGS sequence"/>
</dbReference>
<dbReference type="AlphaFoldDB" id="A0A8T2NSB0"/>
<name>A0A8T2NSB0_9TELE</name>
<evidence type="ECO:0000313" key="1">
    <source>
        <dbReference type="EMBL" id="KAG9340512.1"/>
    </source>
</evidence>
<proteinExistence type="predicted"/>
<evidence type="ECO:0000313" key="2">
    <source>
        <dbReference type="Proteomes" id="UP000824540"/>
    </source>
</evidence>
<protein>
    <submittedName>
        <fullName evidence="1">Uncharacterized protein</fullName>
    </submittedName>
</protein>
<keyword evidence="2" id="KW-1185">Reference proteome</keyword>
<sequence>MVCICGAPAARLLIPPRPSRPRAILHTGLAALRQEDANYYLSPARRNGFSNTNTRFAASDIIVECDADAPLSHRKPEGKNVNVGS</sequence>
<accession>A0A8T2NSB0</accession>
<dbReference type="EMBL" id="JAFBMS010000042">
    <property type="protein sequence ID" value="KAG9340512.1"/>
    <property type="molecule type" value="Genomic_DNA"/>
</dbReference>
<comment type="caution">
    <text evidence="1">The sequence shown here is derived from an EMBL/GenBank/DDBJ whole genome shotgun (WGS) entry which is preliminary data.</text>
</comment>